<evidence type="ECO:0008006" key="4">
    <source>
        <dbReference type="Google" id="ProtNLM"/>
    </source>
</evidence>
<reference evidence="2 3" key="1">
    <citation type="submission" date="2020-07" db="EMBL/GenBank/DDBJ databases">
        <authorList>
            <person name="Li M."/>
        </authorList>
    </citation>
    <scope>NUCLEOTIDE SEQUENCE [LARGE SCALE GENOMIC DNA]</scope>
    <source>
        <strain evidence="2 3">DSM 23284</strain>
    </source>
</reference>
<evidence type="ECO:0000256" key="1">
    <source>
        <dbReference type="SAM" id="SignalP"/>
    </source>
</evidence>
<accession>A0A838XMX9</accession>
<organism evidence="2 3">
    <name type="scientific">Stappia taiwanensis</name>
    <dbReference type="NCBI Taxonomy" id="992267"/>
    <lineage>
        <taxon>Bacteria</taxon>
        <taxon>Pseudomonadati</taxon>
        <taxon>Pseudomonadota</taxon>
        <taxon>Alphaproteobacteria</taxon>
        <taxon>Hyphomicrobiales</taxon>
        <taxon>Stappiaceae</taxon>
        <taxon>Stappia</taxon>
    </lineage>
</organism>
<keyword evidence="3" id="KW-1185">Reference proteome</keyword>
<gene>
    <name evidence="2" type="ORF">H1W37_01750</name>
</gene>
<proteinExistence type="predicted"/>
<comment type="caution">
    <text evidence="2">The sequence shown here is derived from an EMBL/GenBank/DDBJ whole genome shotgun (WGS) entry which is preliminary data.</text>
</comment>
<sequence length="261" mass="28737">MTSWTGRTQLLAALLLASALWSGQGQAEIDGHGPDAWRVRGVAANDVLNMRMGPGTHYGVLGAFRAHERGLQQVTCVPYVPAARYMALSEAERASLPPRWCLMRSRDLTRAGWVRATYLVPDHGGGEARAPAENGDAQIREAEDVVRALYEARRIEDAGGKTDLRRSRGARRYFFADVAADFLSGRAGADPVYGGQDFDGSCQAPRRDPQTPMLRGMITVNVDCVNFGRAQRAVYRLRADPDQPGAPIRIFRIEHEGWSFP</sequence>
<keyword evidence="1" id="KW-0732">Signal</keyword>
<reference evidence="2 3" key="2">
    <citation type="submission" date="2020-08" db="EMBL/GenBank/DDBJ databases">
        <title>Stappia taiwanensis sp. nov., isolated from a coastal thermal spring.</title>
        <authorList>
            <person name="Kampfer P."/>
        </authorList>
    </citation>
    <scope>NUCLEOTIDE SEQUENCE [LARGE SCALE GENOMIC DNA]</scope>
    <source>
        <strain evidence="2 3">DSM 23284</strain>
    </source>
</reference>
<dbReference type="Proteomes" id="UP000559404">
    <property type="component" value="Unassembled WGS sequence"/>
</dbReference>
<feature type="signal peptide" evidence="1">
    <location>
        <begin position="1"/>
        <end position="27"/>
    </location>
</feature>
<name>A0A838XMX9_9HYPH</name>
<dbReference type="AlphaFoldDB" id="A0A838XMX9"/>
<evidence type="ECO:0000313" key="2">
    <source>
        <dbReference type="EMBL" id="MBA4610361.1"/>
    </source>
</evidence>
<dbReference type="EMBL" id="JACEON010000001">
    <property type="protein sequence ID" value="MBA4610361.1"/>
    <property type="molecule type" value="Genomic_DNA"/>
</dbReference>
<dbReference type="RefSeq" id="WP_181758537.1">
    <property type="nucleotide sequence ID" value="NZ_BMCR01000001.1"/>
</dbReference>
<protein>
    <recommendedName>
        <fullName evidence="4">SH3 domain-containing protein</fullName>
    </recommendedName>
</protein>
<feature type="chain" id="PRO_5033034509" description="SH3 domain-containing protein" evidence="1">
    <location>
        <begin position="28"/>
        <end position="261"/>
    </location>
</feature>
<evidence type="ECO:0000313" key="3">
    <source>
        <dbReference type="Proteomes" id="UP000559404"/>
    </source>
</evidence>